<reference evidence="1 2" key="1">
    <citation type="journal article" date="2022" name="Mar. Drugs">
        <title>Bioassay-Guided Fractionation Leads to the Detection of Cholic Acid Generated by the Rare Thalassomonas sp.</title>
        <authorList>
            <person name="Pheiffer F."/>
            <person name="Schneider Y.K."/>
            <person name="Hansen E.H."/>
            <person name="Andersen J.H."/>
            <person name="Isaksson J."/>
            <person name="Busche T."/>
            <person name="R C."/>
            <person name="Kalinowski J."/>
            <person name="Zyl L.V."/>
            <person name="Trindade M."/>
        </authorList>
    </citation>
    <scope>NUCLEOTIDE SEQUENCE [LARGE SCALE GENOMIC DNA]</scope>
    <source>
        <strain evidence="1 2">A5K-61T</strain>
    </source>
</reference>
<dbReference type="RefSeq" id="WP_274052514.1">
    <property type="nucleotide sequence ID" value="NZ_CP059693.1"/>
</dbReference>
<gene>
    <name evidence="1" type="ORF">H3N35_01800</name>
</gene>
<dbReference type="EMBL" id="CP059693">
    <property type="protein sequence ID" value="WDE12244.1"/>
    <property type="molecule type" value="Genomic_DNA"/>
</dbReference>
<accession>A0ABY7VEV0</accession>
<sequence>MLLSKVFSRSGDGGQVGNQFAGQAGNMLSTCENLAPVSLGEPPAAIAGN</sequence>
<protein>
    <submittedName>
        <fullName evidence="1">Uncharacterized protein</fullName>
    </submittedName>
</protein>
<evidence type="ECO:0000313" key="2">
    <source>
        <dbReference type="Proteomes" id="UP001215231"/>
    </source>
</evidence>
<keyword evidence="2" id="KW-1185">Reference proteome</keyword>
<name>A0ABY7VEV0_9GAMM</name>
<proteinExistence type="predicted"/>
<organism evidence="1 2">
    <name type="scientific">Thalassomonas haliotis</name>
    <dbReference type="NCBI Taxonomy" id="485448"/>
    <lineage>
        <taxon>Bacteria</taxon>
        <taxon>Pseudomonadati</taxon>
        <taxon>Pseudomonadota</taxon>
        <taxon>Gammaproteobacteria</taxon>
        <taxon>Alteromonadales</taxon>
        <taxon>Colwelliaceae</taxon>
        <taxon>Thalassomonas</taxon>
    </lineage>
</organism>
<evidence type="ECO:0000313" key="1">
    <source>
        <dbReference type="EMBL" id="WDE12244.1"/>
    </source>
</evidence>
<dbReference type="Proteomes" id="UP001215231">
    <property type="component" value="Chromosome"/>
</dbReference>